<dbReference type="Gene3D" id="1.25.40.10">
    <property type="entry name" value="Tetratricopeptide repeat domain"/>
    <property type="match status" value="3"/>
</dbReference>
<sequence length="666" mass="74303">MILRRHPPKGIPPSADDALMSHHGIGTPKKAQLIRRPIKLAIAIACVGAIGITGITATSAHANVFDPLLKILLPFYKPNPKSDIEEEAEYMADTEIVELPTSQPDLSDEPDEVLTPSSVPNLPAVLLDDTLIADDIEPMLDTPDLYALMDAEFAADRGDIARALTLYKAESFKQNATSVFERALSLSIEFETPDKSLAFATAWQDSNPEHIPAWFYVTHLALKAGEYDQAASMISTILHYDPRSDLGQILTGIIPPNADDKRALLYALQGLRQDNASVAVLRAGILMGLEDYAAARLHVNQALKSEPDNLAFITLKLNILRADQRMDELWSYLHQMRKKLPKEKELYLYEARYLIETGDLAQAWDLLAQAVKHTQDNDIRLLAGLVGLDGGRYRDAIDMLMPLTELPDLKSQAHYYLGIGYERLGDIQHARSHFEKVNHYEHMLDASSKVVGFYLAENDTAAAIKTLVRLRDEFENYATDSYILQAEIYLRQGDKQKAKDLLTIANREYPDDDRLLYASFQLLEAELDHNDKRQAIDRLLQLADYNPYYQLADAKLRLSQNPTDAKALDIARTISNISFDHPDYDSQLQLDALLVLANHALSQGDFAAVIDHLQAPYEVSPRLDVGITLLRAYQGINDQAAMAQLLADLQARFGGNDAATGDSQIY</sequence>
<dbReference type="SMART" id="SM00028">
    <property type="entry name" value="TPR"/>
    <property type="match status" value="5"/>
</dbReference>
<dbReference type="PANTHER" id="PTHR12558:SF13">
    <property type="entry name" value="CELL DIVISION CYCLE PROTEIN 27 HOMOLOG"/>
    <property type="match status" value="1"/>
</dbReference>
<keyword evidence="2" id="KW-0472">Membrane</keyword>
<dbReference type="Proteomes" id="UP000190683">
    <property type="component" value="Unassembled WGS sequence"/>
</dbReference>
<evidence type="ECO:0008006" key="5">
    <source>
        <dbReference type="Google" id="ProtNLM"/>
    </source>
</evidence>
<evidence type="ECO:0000256" key="2">
    <source>
        <dbReference type="SAM" id="Phobius"/>
    </source>
</evidence>
<dbReference type="PANTHER" id="PTHR12558">
    <property type="entry name" value="CELL DIVISION CYCLE 16,23,27"/>
    <property type="match status" value="1"/>
</dbReference>
<comment type="caution">
    <text evidence="3">The sequence shown here is derived from an EMBL/GenBank/DDBJ whole genome shotgun (WGS) entry which is preliminary data.</text>
</comment>
<dbReference type="InterPro" id="IPR019734">
    <property type="entry name" value="TPR_rpt"/>
</dbReference>
<dbReference type="STRING" id="573983.B0681_06515"/>
<dbReference type="SUPFAM" id="SSF48452">
    <property type="entry name" value="TPR-like"/>
    <property type="match status" value="2"/>
</dbReference>
<name>A0A1T0CRN4_9GAMM</name>
<dbReference type="EMBL" id="MUYV01000007">
    <property type="protein sequence ID" value="OOS24821.1"/>
    <property type="molecule type" value="Genomic_DNA"/>
</dbReference>
<keyword evidence="2" id="KW-1133">Transmembrane helix</keyword>
<dbReference type="RefSeq" id="WP_078317981.1">
    <property type="nucleotide sequence ID" value="NZ_MUYV01000007.1"/>
</dbReference>
<accession>A0A1T0CRN4</accession>
<protein>
    <recommendedName>
        <fullName evidence="5">Tetratricopeptide repeat-like domain-containing protein</fullName>
    </recommendedName>
</protein>
<gene>
    <name evidence="3" type="ORF">B0681_06515</name>
</gene>
<evidence type="ECO:0000313" key="4">
    <source>
        <dbReference type="Proteomes" id="UP000190683"/>
    </source>
</evidence>
<proteinExistence type="predicted"/>
<keyword evidence="4" id="KW-1185">Reference proteome</keyword>
<feature type="region of interest" description="Disordered" evidence="1">
    <location>
        <begin position="1"/>
        <end position="22"/>
    </location>
</feature>
<evidence type="ECO:0000256" key="1">
    <source>
        <dbReference type="SAM" id="MobiDB-lite"/>
    </source>
</evidence>
<dbReference type="SUPFAM" id="SSF81901">
    <property type="entry name" value="HCP-like"/>
    <property type="match status" value="1"/>
</dbReference>
<feature type="transmembrane region" description="Helical" evidence="2">
    <location>
        <begin position="40"/>
        <end position="60"/>
    </location>
</feature>
<keyword evidence="2" id="KW-0812">Transmembrane</keyword>
<organism evidence="3 4">
    <name type="scientific">Moraxella porci DSM 25326</name>
    <dbReference type="NCBI Taxonomy" id="573983"/>
    <lineage>
        <taxon>Bacteria</taxon>
        <taxon>Pseudomonadati</taxon>
        <taxon>Pseudomonadota</taxon>
        <taxon>Gammaproteobacteria</taxon>
        <taxon>Moraxellales</taxon>
        <taxon>Moraxellaceae</taxon>
        <taxon>Moraxella</taxon>
    </lineage>
</organism>
<dbReference type="GO" id="GO:0051301">
    <property type="term" value="P:cell division"/>
    <property type="evidence" value="ECO:0007669"/>
    <property type="project" value="TreeGrafter"/>
</dbReference>
<dbReference type="InterPro" id="IPR011990">
    <property type="entry name" value="TPR-like_helical_dom_sf"/>
</dbReference>
<reference evidence="3 4" key="1">
    <citation type="submission" date="2017-02" db="EMBL/GenBank/DDBJ databases">
        <title>Draft genome sequence of Moraxella porci CCUG 54912T type strain.</title>
        <authorList>
            <person name="Salva-Serra F."/>
            <person name="Engstrom-Jakobsson H."/>
            <person name="Thorell K."/>
            <person name="Jaen-Luchoro D."/>
            <person name="Gonzales-Siles L."/>
            <person name="Karlsson R."/>
            <person name="Yazdan S."/>
            <person name="Boulund F."/>
            <person name="Johnning A."/>
            <person name="Engstrand L."/>
            <person name="Kristiansson E."/>
            <person name="Moore E."/>
        </authorList>
    </citation>
    <scope>NUCLEOTIDE SEQUENCE [LARGE SCALE GENOMIC DNA]</scope>
    <source>
        <strain evidence="3 4">CCUG 54912</strain>
    </source>
</reference>
<dbReference type="AlphaFoldDB" id="A0A1T0CRN4"/>
<evidence type="ECO:0000313" key="3">
    <source>
        <dbReference type="EMBL" id="OOS24821.1"/>
    </source>
</evidence>